<feature type="transmembrane region" description="Helical" evidence="1">
    <location>
        <begin position="85"/>
        <end position="105"/>
    </location>
</feature>
<reference evidence="2 3" key="1">
    <citation type="journal article" date="2015" name="Fungal Genet. Biol.">
        <title>Evolution of novel wood decay mechanisms in Agaricales revealed by the genome sequences of Fistulina hepatica and Cylindrobasidium torrendii.</title>
        <authorList>
            <person name="Floudas D."/>
            <person name="Held B.W."/>
            <person name="Riley R."/>
            <person name="Nagy L.G."/>
            <person name="Koehler G."/>
            <person name="Ransdell A.S."/>
            <person name="Younus H."/>
            <person name="Chow J."/>
            <person name="Chiniquy J."/>
            <person name="Lipzen A."/>
            <person name="Tritt A."/>
            <person name="Sun H."/>
            <person name="Haridas S."/>
            <person name="LaButti K."/>
            <person name="Ohm R.A."/>
            <person name="Kues U."/>
            <person name="Blanchette R.A."/>
            <person name="Grigoriev I.V."/>
            <person name="Minto R.E."/>
            <person name="Hibbett D.S."/>
        </authorList>
    </citation>
    <scope>NUCLEOTIDE SEQUENCE [LARGE SCALE GENOMIC DNA]</scope>
    <source>
        <strain evidence="2 3">FP15055 ss-10</strain>
    </source>
</reference>
<keyword evidence="1" id="KW-0472">Membrane</keyword>
<evidence type="ECO:0000313" key="2">
    <source>
        <dbReference type="EMBL" id="KIY74181.1"/>
    </source>
</evidence>
<keyword evidence="1" id="KW-1133">Transmembrane helix</keyword>
<protein>
    <submittedName>
        <fullName evidence="2">Uncharacterized protein</fullName>
    </submittedName>
</protein>
<proteinExistence type="predicted"/>
<feature type="transmembrane region" description="Helical" evidence="1">
    <location>
        <begin position="43"/>
        <end position="64"/>
    </location>
</feature>
<keyword evidence="3" id="KW-1185">Reference proteome</keyword>
<dbReference type="Proteomes" id="UP000054007">
    <property type="component" value="Unassembled WGS sequence"/>
</dbReference>
<gene>
    <name evidence="2" type="ORF">CYLTODRAFT_448376</name>
</gene>
<organism evidence="2 3">
    <name type="scientific">Cylindrobasidium torrendii FP15055 ss-10</name>
    <dbReference type="NCBI Taxonomy" id="1314674"/>
    <lineage>
        <taxon>Eukaryota</taxon>
        <taxon>Fungi</taxon>
        <taxon>Dikarya</taxon>
        <taxon>Basidiomycota</taxon>
        <taxon>Agaricomycotina</taxon>
        <taxon>Agaricomycetes</taxon>
        <taxon>Agaricomycetidae</taxon>
        <taxon>Agaricales</taxon>
        <taxon>Marasmiineae</taxon>
        <taxon>Physalacriaceae</taxon>
        <taxon>Cylindrobasidium</taxon>
    </lineage>
</organism>
<dbReference type="AlphaFoldDB" id="A0A0D7BX21"/>
<keyword evidence="1" id="KW-0812">Transmembrane</keyword>
<dbReference type="EMBL" id="KN880432">
    <property type="protein sequence ID" value="KIY74181.1"/>
    <property type="molecule type" value="Genomic_DNA"/>
</dbReference>
<dbReference type="OrthoDB" id="2982744at2759"/>
<accession>A0A0D7BX21</accession>
<sequence>MSSATFLLSFVYYTFSLAFLEAMRAVLQPVCAASPVIPDMADLTEFMALAALAALALVALIIAVQRILDLAGLYAEEYQEVLSGLFERVIPAVTLACSIVAFAVFSSTDSPLGTVERLVKTTFSMPTFLYYCSFGMAVAHRINNAAGVFPDIETGSPTKPEFTWAYPAVPAFEHSLLFSHDVKSQL</sequence>
<evidence type="ECO:0000256" key="1">
    <source>
        <dbReference type="SAM" id="Phobius"/>
    </source>
</evidence>
<name>A0A0D7BX21_9AGAR</name>
<evidence type="ECO:0000313" key="3">
    <source>
        <dbReference type="Proteomes" id="UP000054007"/>
    </source>
</evidence>